<feature type="transmembrane region" description="Helical" evidence="1">
    <location>
        <begin position="36"/>
        <end position="52"/>
    </location>
</feature>
<dbReference type="Pfam" id="PF07077">
    <property type="entry name" value="DUF1345"/>
    <property type="match status" value="1"/>
</dbReference>
<organism evidence="2 3">
    <name type="scientific">Sphingobium wenxiniae (strain DSM 21828 / CGMCC 1.7748 / JZ-1)</name>
    <dbReference type="NCBI Taxonomy" id="595605"/>
    <lineage>
        <taxon>Bacteria</taxon>
        <taxon>Pseudomonadati</taxon>
        <taxon>Pseudomonadota</taxon>
        <taxon>Alphaproteobacteria</taxon>
        <taxon>Sphingomonadales</taxon>
        <taxon>Sphingomonadaceae</taxon>
        <taxon>Sphingobium</taxon>
    </lineage>
</organism>
<dbReference type="InterPro" id="IPR009781">
    <property type="entry name" value="DUF1345"/>
</dbReference>
<dbReference type="AlphaFoldDB" id="A0A562K9B9"/>
<evidence type="ECO:0000313" key="2">
    <source>
        <dbReference type="EMBL" id="TWH91986.1"/>
    </source>
</evidence>
<protein>
    <submittedName>
        <fullName evidence="2">Putative membrane protein</fullName>
    </submittedName>
</protein>
<keyword evidence="3" id="KW-1185">Reference proteome</keyword>
<feature type="transmembrane region" description="Helical" evidence="1">
    <location>
        <begin position="103"/>
        <end position="122"/>
    </location>
</feature>
<accession>A0A562K9B9</accession>
<evidence type="ECO:0000313" key="3">
    <source>
        <dbReference type="Proteomes" id="UP000316624"/>
    </source>
</evidence>
<dbReference type="Proteomes" id="UP000316624">
    <property type="component" value="Unassembled WGS sequence"/>
</dbReference>
<keyword evidence="1" id="KW-1133">Transmembrane helix</keyword>
<sequence length="208" mass="22649">MIGRLPPQHVAFLVSFVSGVLLLVGSYGFATATLGGFVAAATLFIAFTTVLMRQDSAERLQIHAVRYDASRPLLLFIAALVFSVVILALVIELARNTPHSDSQILLAITALLLAWIFGNLTLPTHYAHLYYQSAGEKRRGGLDFPGADDPDFWDFCYFSFVVGMTFQVSDVVVNDQGLRRLVMLHGLIAFVFNIGAVALTVNVVGSIN</sequence>
<proteinExistence type="predicted"/>
<keyword evidence="1" id="KW-0812">Transmembrane</keyword>
<evidence type="ECO:0000256" key="1">
    <source>
        <dbReference type="SAM" id="Phobius"/>
    </source>
</evidence>
<comment type="caution">
    <text evidence="2">The sequence shown here is derived from an EMBL/GenBank/DDBJ whole genome shotgun (WGS) entry which is preliminary data.</text>
</comment>
<gene>
    <name evidence="2" type="ORF">IQ35_02889</name>
</gene>
<feature type="transmembrane region" description="Helical" evidence="1">
    <location>
        <begin position="73"/>
        <end position="91"/>
    </location>
</feature>
<feature type="transmembrane region" description="Helical" evidence="1">
    <location>
        <begin position="187"/>
        <end position="207"/>
    </location>
</feature>
<name>A0A562K9B9_SPHWJ</name>
<dbReference type="EMBL" id="VLKK01000011">
    <property type="protein sequence ID" value="TWH91986.1"/>
    <property type="molecule type" value="Genomic_DNA"/>
</dbReference>
<reference evidence="2 3" key="1">
    <citation type="journal article" date="2015" name="Stand. Genomic Sci.">
        <title>Genomic Encyclopedia of Bacterial and Archaeal Type Strains, Phase III: the genomes of soil and plant-associated and newly described type strains.</title>
        <authorList>
            <person name="Whitman W.B."/>
            <person name="Woyke T."/>
            <person name="Klenk H.P."/>
            <person name="Zhou Y."/>
            <person name="Lilburn T.G."/>
            <person name="Beck B.J."/>
            <person name="De Vos P."/>
            <person name="Vandamme P."/>
            <person name="Eisen J.A."/>
            <person name="Garrity G."/>
            <person name="Hugenholtz P."/>
            <person name="Kyrpides N.C."/>
        </authorList>
    </citation>
    <scope>NUCLEOTIDE SEQUENCE [LARGE SCALE GENOMIC DNA]</scope>
    <source>
        <strain evidence="2 3">CGMCC 1.7748</strain>
    </source>
</reference>
<feature type="transmembrane region" description="Helical" evidence="1">
    <location>
        <begin position="12"/>
        <end position="30"/>
    </location>
</feature>
<keyword evidence="1" id="KW-0472">Membrane</keyword>